<feature type="binding site" evidence="16">
    <location>
        <begin position="303"/>
        <end position="309"/>
    </location>
    <ligand>
        <name>NADP(+)</name>
        <dbReference type="ChEBI" id="CHEBI:58349"/>
    </ligand>
</feature>
<comment type="function">
    <text evidence="1 14">Converts 2,5-diamino-6-(ribosylamino)-4(3h)-pyrimidinone 5'-phosphate into 5-amino-6-(ribosylamino)-2,4(1h,3h)-pyrimidinedione 5'-phosphate.</text>
</comment>
<feature type="binding site" evidence="16">
    <location>
        <position position="191"/>
    </location>
    <ligand>
        <name>substrate</name>
    </ligand>
</feature>
<evidence type="ECO:0000259" key="18">
    <source>
        <dbReference type="PROSITE" id="PS51747"/>
    </source>
</evidence>
<feature type="domain" description="CMP/dCMP-type deaminase" evidence="18">
    <location>
        <begin position="6"/>
        <end position="128"/>
    </location>
</feature>
<evidence type="ECO:0000256" key="6">
    <source>
        <dbReference type="ARBA" id="ARBA00022619"/>
    </source>
</evidence>
<comment type="similarity">
    <text evidence="5 14">In the C-terminal section; belongs to the HTP reductase family.</text>
</comment>
<dbReference type="PIRSF" id="PIRSF006769">
    <property type="entry name" value="RibD"/>
    <property type="match status" value="1"/>
</dbReference>
<feature type="binding site" evidence="16">
    <location>
        <position position="203"/>
    </location>
    <ligand>
        <name>substrate</name>
    </ligand>
</feature>
<comment type="pathway">
    <text evidence="3 14">Cofactor biosynthesis; riboflavin biosynthesis; 5-amino-6-(D-ribitylamino)uracil from GTP: step 3/4.</text>
</comment>
<dbReference type="Gene3D" id="3.40.140.10">
    <property type="entry name" value="Cytidine Deaminase, domain 2"/>
    <property type="match status" value="1"/>
</dbReference>
<dbReference type="Proteomes" id="UP001162834">
    <property type="component" value="Chromosome"/>
</dbReference>
<keyword evidence="9 14" id="KW-0521">NADP</keyword>
<keyword evidence="10 14" id="KW-0560">Oxidoreductase</keyword>
<feature type="binding site" evidence="16">
    <location>
        <position position="177"/>
    </location>
    <ligand>
        <name>NADP(+)</name>
        <dbReference type="ChEBI" id="CHEBI:58349"/>
    </ligand>
</feature>
<evidence type="ECO:0000256" key="14">
    <source>
        <dbReference type="PIRNR" id="PIRNR006769"/>
    </source>
</evidence>
<dbReference type="InterPro" id="IPR002734">
    <property type="entry name" value="RibDG_C"/>
</dbReference>
<feature type="binding site" evidence="16">
    <location>
        <position position="161"/>
    </location>
    <ligand>
        <name>NADP(+)</name>
        <dbReference type="ChEBI" id="CHEBI:58349"/>
    </ligand>
</feature>
<gene>
    <name evidence="19" type="primary">ribD</name>
    <name evidence="19" type="ORF">DSM104329_02217</name>
</gene>
<dbReference type="GO" id="GO:0008270">
    <property type="term" value="F:zinc ion binding"/>
    <property type="evidence" value="ECO:0007669"/>
    <property type="project" value="InterPro"/>
</dbReference>
<evidence type="ECO:0000256" key="13">
    <source>
        <dbReference type="ARBA" id="ARBA00049886"/>
    </source>
</evidence>
<dbReference type="CDD" id="cd01284">
    <property type="entry name" value="Riboflavin_deaminase-reductase"/>
    <property type="match status" value="1"/>
</dbReference>
<keyword evidence="7 14" id="KW-0479">Metal-binding</keyword>
<dbReference type="InterPro" id="IPR024072">
    <property type="entry name" value="DHFR-like_dom_sf"/>
</dbReference>
<dbReference type="Pfam" id="PF01872">
    <property type="entry name" value="RibD_C"/>
    <property type="match status" value="1"/>
</dbReference>
<evidence type="ECO:0000256" key="3">
    <source>
        <dbReference type="ARBA" id="ARBA00004910"/>
    </source>
</evidence>
<feature type="binding site" evidence="16">
    <location>
        <position position="301"/>
    </location>
    <ligand>
        <name>substrate</name>
    </ligand>
</feature>
<dbReference type="EC" id="1.1.1.193" evidence="14"/>
<name>A0A9E7BZX4_9ACTN</name>
<dbReference type="InterPro" id="IPR016192">
    <property type="entry name" value="APOBEC/CMP_deaminase_Zn-bd"/>
</dbReference>
<dbReference type="InterPro" id="IPR004794">
    <property type="entry name" value="Eubact_RibD"/>
</dbReference>
<keyword evidence="20" id="KW-1185">Reference proteome</keyword>
<evidence type="ECO:0000256" key="8">
    <source>
        <dbReference type="ARBA" id="ARBA00022833"/>
    </source>
</evidence>
<evidence type="ECO:0000313" key="20">
    <source>
        <dbReference type="Proteomes" id="UP001162834"/>
    </source>
</evidence>
<comment type="catalytic activity">
    <reaction evidence="13 14">
        <text>2,5-diamino-6-hydroxy-4-(5-phosphoribosylamino)-pyrimidine + H2O + H(+) = 5-amino-6-(5-phospho-D-ribosylamino)uracil + NH4(+)</text>
        <dbReference type="Rhea" id="RHEA:21868"/>
        <dbReference type="ChEBI" id="CHEBI:15377"/>
        <dbReference type="ChEBI" id="CHEBI:15378"/>
        <dbReference type="ChEBI" id="CHEBI:28938"/>
        <dbReference type="ChEBI" id="CHEBI:58453"/>
        <dbReference type="ChEBI" id="CHEBI:58614"/>
        <dbReference type="EC" id="3.5.4.26"/>
    </reaction>
</comment>
<evidence type="ECO:0000256" key="5">
    <source>
        <dbReference type="ARBA" id="ARBA00007417"/>
    </source>
</evidence>
<dbReference type="PROSITE" id="PS00903">
    <property type="entry name" value="CYT_DCMP_DEAMINASES_1"/>
    <property type="match status" value="1"/>
</dbReference>
<feature type="binding site" evidence="16">
    <location>
        <position position="207"/>
    </location>
    <ligand>
        <name>NADP(+)</name>
        <dbReference type="ChEBI" id="CHEBI:58349"/>
    </ligand>
</feature>
<dbReference type="GO" id="GO:0008703">
    <property type="term" value="F:5-amino-6-(5-phosphoribosylamino)uracil reductase activity"/>
    <property type="evidence" value="ECO:0007669"/>
    <property type="project" value="UniProtKB-EC"/>
</dbReference>
<feature type="binding site" evidence="17">
    <location>
        <position position="80"/>
    </location>
    <ligand>
        <name>Zn(2+)</name>
        <dbReference type="ChEBI" id="CHEBI:29105"/>
        <note>catalytic</note>
    </ligand>
</feature>
<evidence type="ECO:0000256" key="4">
    <source>
        <dbReference type="ARBA" id="ARBA00005259"/>
    </source>
</evidence>
<dbReference type="GO" id="GO:0050661">
    <property type="term" value="F:NADP binding"/>
    <property type="evidence" value="ECO:0007669"/>
    <property type="project" value="InterPro"/>
</dbReference>
<comment type="catalytic activity">
    <reaction evidence="12 14">
        <text>5-amino-6-(5-phospho-D-ribitylamino)uracil + NADP(+) = 5-amino-6-(5-phospho-D-ribosylamino)uracil + NADPH + H(+)</text>
        <dbReference type="Rhea" id="RHEA:17845"/>
        <dbReference type="ChEBI" id="CHEBI:15378"/>
        <dbReference type="ChEBI" id="CHEBI:57783"/>
        <dbReference type="ChEBI" id="CHEBI:58349"/>
        <dbReference type="ChEBI" id="CHEBI:58421"/>
        <dbReference type="ChEBI" id="CHEBI:58453"/>
        <dbReference type="EC" id="1.1.1.193"/>
    </reaction>
</comment>
<protein>
    <recommendedName>
        <fullName evidence="14">Riboflavin biosynthesis protein RibD</fullName>
    </recommendedName>
    <domain>
        <recommendedName>
            <fullName evidence="14">Diaminohydroxyphosphoribosylaminopyrimidine deaminase</fullName>
            <shortName evidence="14">DRAP deaminase</shortName>
            <ecNumber evidence="14">3.5.4.26</ecNumber>
        </recommendedName>
        <alternativeName>
            <fullName evidence="14">Riboflavin-specific deaminase</fullName>
        </alternativeName>
    </domain>
    <domain>
        <recommendedName>
            <fullName evidence="14">5-amino-6-(5-phosphoribosylamino)uracil reductase</fullName>
            <ecNumber evidence="14">1.1.1.193</ecNumber>
        </recommendedName>
        <alternativeName>
            <fullName evidence="14">HTP reductase</fullName>
        </alternativeName>
    </domain>
</protein>
<dbReference type="InterPro" id="IPR016193">
    <property type="entry name" value="Cytidine_deaminase-like"/>
</dbReference>
<dbReference type="NCBIfam" id="TIGR00227">
    <property type="entry name" value="ribD_Cterm"/>
    <property type="match status" value="1"/>
</dbReference>
<feature type="binding site" evidence="16">
    <location>
        <position position="175"/>
    </location>
    <ligand>
        <name>substrate</name>
    </ligand>
</feature>
<dbReference type="Pfam" id="PF00383">
    <property type="entry name" value="dCMP_cyt_deam_1"/>
    <property type="match status" value="1"/>
</dbReference>
<feature type="active site" description="Proton donor" evidence="15">
    <location>
        <position position="57"/>
    </location>
</feature>
<evidence type="ECO:0000256" key="12">
    <source>
        <dbReference type="ARBA" id="ARBA00049861"/>
    </source>
</evidence>
<keyword evidence="14" id="KW-0378">Hydrolase</keyword>
<evidence type="ECO:0000256" key="15">
    <source>
        <dbReference type="PIRSR" id="PIRSR006769-1"/>
    </source>
</evidence>
<reference evidence="19" key="1">
    <citation type="journal article" date="2022" name="Int. J. Syst. Evol. Microbiol.">
        <title>Pseudomonas aegrilactucae sp. nov. and Pseudomonas morbosilactucae sp. nov., pathogens causing bacterial rot of lettuce in Japan.</title>
        <authorList>
            <person name="Sawada H."/>
            <person name="Fujikawa T."/>
            <person name="Satou M."/>
        </authorList>
    </citation>
    <scope>NUCLEOTIDE SEQUENCE</scope>
    <source>
        <strain evidence="19">0166_1</strain>
    </source>
</reference>
<dbReference type="PROSITE" id="PS51747">
    <property type="entry name" value="CYT_DCMP_DEAMINASES_2"/>
    <property type="match status" value="1"/>
</dbReference>
<proteinExistence type="inferred from homology"/>
<accession>A0A9E7BZX4</accession>
<evidence type="ECO:0000256" key="1">
    <source>
        <dbReference type="ARBA" id="ARBA00002151"/>
    </source>
</evidence>
<dbReference type="PANTHER" id="PTHR38011">
    <property type="entry name" value="DIHYDROFOLATE REDUCTASE FAMILY PROTEIN (AFU_ORTHOLOGUE AFUA_8G06820)"/>
    <property type="match status" value="1"/>
</dbReference>
<dbReference type="NCBIfam" id="TIGR00326">
    <property type="entry name" value="eubact_ribD"/>
    <property type="match status" value="1"/>
</dbReference>
<dbReference type="SUPFAM" id="SSF53597">
    <property type="entry name" value="Dihydrofolate reductase-like"/>
    <property type="match status" value="1"/>
</dbReference>
<dbReference type="SUPFAM" id="SSF53927">
    <property type="entry name" value="Cytidine deaminase-like"/>
    <property type="match status" value="1"/>
</dbReference>
<evidence type="ECO:0000256" key="7">
    <source>
        <dbReference type="ARBA" id="ARBA00022723"/>
    </source>
</evidence>
<dbReference type="AlphaFoldDB" id="A0A9E7BZX4"/>
<evidence type="ECO:0000256" key="17">
    <source>
        <dbReference type="PIRSR" id="PIRSR006769-3"/>
    </source>
</evidence>
<dbReference type="EC" id="3.5.4.26" evidence="14"/>
<dbReference type="PANTHER" id="PTHR38011:SF7">
    <property type="entry name" value="2,5-DIAMINO-6-RIBOSYLAMINO-4(3H)-PYRIMIDINONE 5'-PHOSPHATE REDUCTASE"/>
    <property type="match status" value="1"/>
</dbReference>
<dbReference type="GO" id="GO:0008835">
    <property type="term" value="F:diaminohydroxyphosphoribosylaminopyrimidine deaminase activity"/>
    <property type="evidence" value="ECO:0007669"/>
    <property type="project" value="UniProtKB-EC"/>
</dbReference>
<sequence>MTLTSDTDLAHLEHAIELAEARPGRATPNPNVGAVVVRDGAVVGAGTHERFGGPHAEVVALLDAGADARGGTLYVSLEPCAHEGKTPPCTDAIVAAGISRVVVAADDPSEKASGRGLGILRDEGIDVAMADGVLATRARLVNQAFRKHARTGRPWVLFKSAMTLDGKVATPNGDSKWISGEASRRLAHQWRASVDAVAVGVGTALADDPQLTARIEGVTRQPRRIAFDSLARLPLDSQLVAAAHEVPLTVVVSRAADRRDIHALEAAGADVIVASGEHEPARVRSALVQLGDQGITSILLEGGPHLSGAFFDAGEIDEVRLFLAPMLVGGRAARDPLEGQGVERIADATRALTMTCRSVDQDLLVSARLKEW</sequence>
<dbReference type="EMBL" id="CP087164">
    <property type="protein sequence ID" value="UGS35820.1"/>
    <property type="molecule type" value="Genomic_DNA"/>
</dbReference>
<dbReference type="Gene3D" id="3.40.430.10">
    <property type="entry name" value="Dihydrofolate Reductase, subunit A"/>
    <property type="match status" value="1"/>
</dbReference>
<evidence type="ECO:0000256" key="16">
    <source>
        <dbReference type="PIRSR" id="PIRSR006769-2"/>
    </source>
</evidence>
<feature type="binding site" evidence="17">
    <location>
        <position position="89"/>
    </location>
    <ligand>
        <name>Zn(2+)</name>
        <dbReference type="ChEBI" id="CHEBI:29105"/>
        <note>catalytic</note>
    </ligand>
</feature>
<dbReference type="InterPro" id="IPR011549">
    <property type="entry name" value="RibD_C"/>
</dbReference>
<evidence type="ECO:0000256" key="9">
    <source>
        <dbReference type="ARBA" id="ARBA00022857"/>
    </source>
</evidence>
<keyword evidence="8 14" id="KW-0862">Zinc</keyword>
<feature type="binding site" evidence="16">
    <location>
        <position position="211"/>
    </location>
    <ligand>
        <name>substrate</name>
    </ligand>
</feature>
<organism evidence="19 20">
    <name type="scientific">Capillimicrobium parvum</name>
    <dbReference type="NCBI Taxonomy" id="2884022"/>
    <lineage>
        <taxon>Bacteria</taxon>
        <taxon>Bacillati</taxon>
        <taxon>Actinomycetota</taxon>
        <taxon>Thermoleophilia</taxon>
        <taxon>Solirubrobacterales</taxon>
        <taxon>Capillimicrobiaceae</taxon>
        <taxon>Capillimicrobium</taxon>
    </lineage>
</organism>
<feature type="binding site" evidence="16">
    <location>
        <position position="214"/>
    </location>
    <ligand>
        <name>substrate</name>
    </ligand>
</feature>
<keyword evidence="6 14" id="KW-0686">Riboflavin biosynthesis</keyword>
<keyword evidence="11" id="KW-0511">Multifunctional enzyme</keyword>
<feature type="binding site" evidence="16">
    <location>
        <position position="229"/>
    </location>
    <ligand>
        <name>NADP(+)</name>
        <dbReference type="ChEBI" id="CHEBI:58349"/>
    </ligand>
</feature>
<feature type="binding site" evidence="17">
    <location>
        <position position="55"/>
    </location>
    <ligand>
        <name>Zn(2+)</name>
        <dbReference type="ChEBI" id="CHEBI:29105"/>
        <note>catalytic</note>
    </ligand>
</feature>
<dbReference type="KEGG" id="sbae:DSM104329_02217"/>
<comment type="similarity">
    <text evidence="4 14">In the N-terminal section; belongs to the cytidine and deoxycytidylate deaminase family.</text>
</comment>
<comment type="pathway">
    <text evidence="2 14">Cofactor biosynthesis; riboflavin biosynthesis; 5-amino-6-(D-ribitylamino)uracil from GTP: step 2/4.</text>
</comment>
<dbReference type="InterPro" id="IPR050765">
    <property type="entry name" value="Riboflavin_Biosynth_HTPR"/>
</dbReference>
<evidence type="ECO:0000256" key="10">
    <source>
        <dbReference type="ARBA" id="ARBA00023002"/>
    </source>
</evidence>
<evidence type="ECO:0000256" key="2">
    <source>
        <dbReference type="ARBA" id="ARBA00004882"/>
    </source>
</evidence>
<evidence type="ECO:0000256" key="11">
    <source>
        <dbReference type="ARBA" id="ARBA00023268"/>
    </source>
</evidence>
<comment type="cofactor">
    <cofactor evidence="14 17">
        <name>Zn(2+)</name>
        <dbReference type="ChEBI" id="CHEBI:29105"/>
    </cofactor>
    <text evidence="14 17">Binds 1 zinc ion.</text>
</comment>
<dbReference type="GO" id="GO:0009231">
    <property type="term" value="P:riboflavin biosynthetic process"/>
    <property type="evidence" value="ECO:0007669"/>
    <property type="project" value="UniProtKB-KW"/>
</dbReference>
<dbReference type="RefSeq" id="WP_259315504.1">
    <property type="nucleotide sequence ID" value="NZ_CP087164.1"/>
</dbReference>
<evidence type="ECO:0000313" key="19">
    <source>
        <dbReference type="EMBL" id="UGS35820.1"/>
    </source>
</evidence>
<dbReference type="InterPro" id="IPR002125">
    <property type="entry name" value="CMP_dCMP_dom"/>
</dbReference>